<dbReference type="AlphaFoldDB" id="A0A1G6HD99"/>
<feature type="transmembrane region" description="Helical" evidence="1">
    <location>
        <begin position="41"/>
        <end position="61"/>
    </location>
</feature>
<dbReference type="Proteomes" id="UP000242662">
    <property type="component" value="Unassembled WGS sequence"/>
</dbReference>
<evidence type="ECO:0000313" key="3">
    <source>
        <dbReference type="Proteomes" id="UP000242662"/>
    </source>
</evidence>
<keyword evidence="1" id="KW-1133">Transmembrane helix</keyword>
<accession>A0A1G6HD99</accession>
<dbReference type="PROSITE" id="PS51257">
    <property type="entry name" value="PROKAR_LIPOPROTEIN"/>
    <property type="match status" value="1"/>
</dbReference>
<gene>
    <name evidence="2" type="ORF">SAMN05421737_103200</name>
</gene>
<evidence type="ECO:0000256" key="1">
    <source>
        <dbReference type="SAM" id="Phobius"/>
    </source>
</evidence>
<keyword evidence="1" id="KW-0812">Transmembrane</keyword>
<protein>
    <submittedName>
        <fullName evidence="2">Uncharacterized protein</fullName>
    </submittedName>
</protein>
<keyword evidence="3" id="KW-1185">Reference proteome</keyword>
<reference evidence="3" key="1">
    <citation type="submission" date="2016-09" db="EMBL/GenBank/DDBJ databases">
        <authorList>
            <person name="Varghese N."/>
            <person name="Submissions S."/>
        </authorList>
    </citation>
    <scope>NUCLEOTIDE SEQUENCE [LARGE SCALE GENOMIC DNA]</scope>
    <source>
        <strain evidence="3">25nlg</strain>
    </source>
</reference>
<evidence type="ECO:0000313" key="2">
    <source>
        <dbReference type="EMBL" id="SDB92133.1"/>
    </source>
</evidence>
<name>A0A1G6HD99_9BACI</name>
<keyword evidence="1" id="KW-0472">Membrane</keyword>
<dbReference type="EMBL" id="FMYM01000003">
    <property type="protein sequence ID" value="SDB92133.1"/>
    <property type="molecule type" value="Genomic_DNA"/>
</dbReference>
<proteinExistence type="predicted"/>
<organism evidence="2 3">
    <name type="scientific">Shouchella lonarensis</name>
    <dbReference type="NCBI Taxonomy" id="1464122"/>
    <lineage>
        <taxon>Bacteria</taxon>
        <taxon>Bacillati</taxon>
        <taxon>Bacillota</taxon>
        <taxon>Bacilli</taxon>
        <taxon>Bacillales</taxon>
        <taxon>Bacillaceae</taxon>
        <taxon>Shouchella</taxon>
    </lineage>
</organism>
<sequence>MIPTRFREIIKHITTFLILLSSACNKTMLKNRQKPQKRYATRAYLSLFDIVVGSYNTSLFLKMR</sequence>